<organism evidence="2 3">
    <name type="scientific">Deinococcus ficus</name>
    <dbReference type="NCBI Taxonomy" id="317577"/>
    <lineage>
        <taxon>Bacteria</taxon>
        <taxon>Thermotogati</taxon>
        <taxon>Deinococcota</taxon>
        <taxon>Deinococci</taxon>
        <taxon>Deinococcales</taxon>
        <taxon>Deinococcaceae</taxon>
        <taxon>Deinococcus</taxon>
    </lineage>
</organism>
<sequence length="213" mass="21839">MKSSTFFRALLLGGLLTAGAVAVPFGALNVTPRGPQNLNLETGVTELPQGGTATDSKAGLTLSAARMQLKAGEQLSAQNATLKFRGGGTLSAAQVTYNVKAQTVTATGSVRYSDARFRNLTAGTVRMSLGSGFITATGGVKAENPALSAPTVVFDPHTVQALVMGPAQLSQGTLKTGMTPGGKLLVLFSGPRISRVTSKVDAGTLARFTPYLP</sequence>
<dbReference type="AlphaFoldDB" id="A0A221SX20"/>
<evidence type="ECO:0000313" key="2">
    <source>
        <dbReference type="EMBL" id="ASN81146.1"/>
    </source>
</evidence>
<dbReference type="RefSeq" id="WP_022801609.1">
    <property type="nucleotide sequence ID" value="NZ_ATTJ01000001.1"/>
</dbReference>
<dbReference type="OrthoDB" id="68661at2"/>
<name>A0A221SX20_9DEIO</name>
<feature type="chain" id="PRO_5011244755" description="Organic solvent tolerance-like N-terminal domain-containing protein" evidence="1">
    <location>
        <begin position="23"/>
        <end position="213"/>
    </location>
</feature>
<dbReference type="KEGG" id="dfc:DFI_09130"/>
<protein>
    <recommendedName>
        <fullName evidence="4">Organic solvent tolerance-like N-terminal domain-containing protein</fullName>
    </recommendedName>
</protein>
<dbReference type="STRING" id="317577.GCA_000419625_02088"/>
<reference evidence="2 3" key="1">
    <citation type="submission" date="2017-05" db="EMBL/GenBank/DDBJ databases">
        <title>The complete genome sequence of Deinococcus ficus isolated from the rhizosphere of the Ficus religiosa L. in Taiwan.</title>
        <authorList>
            <person name="Wu K.-M."/>
            <person name="Liao T.-L."/>
            <person name="Liu Y.-M."/>
            <person name="Young C.-C."/>
            <person name="Tsai S.-F."/>
        </authorList>
    </citation>
    <scope>NUCLEOTIDE SEQUENCE [LARGE SCALE GENOMIC DNA]</scope>
    <source>
        <strain evidence="2 3">CC-FR2-10</strain>
    </source>
</reference>
<dbReference type="EMBL" id="CP021081">
    <property type="protein sequence ID" value="ASN81146.1"/>
    <property type="molecule type" value="Genomic_DNA"/>
</dbReference>
<evidence type="ECO:0000313" key="3">
    <source>
        <dbReference type="Proteomes" id="UP000259030"/>
    </source>
</evidence>
<gene>
    <name evidence="2" type="ORF">DFI_09130</name>
</gene>
<keyword evidence="1" id="KW-0732">Signal</keyword>
<dbReference type="Proteomes" id="UP000259030">
    <property type="component" value="Chromosome"/>
</dbReference>
<accession>A0A221SX20</accession>
<keyword evidence="3" id="KW-1185">Reference proteome</keyword>
<evidence type="ECO:0000256" key="1">
    <source>
        <dbReference type="SAM" id="SignalP"/>
    </source>
</evidence>
<proteinExistence type="predicted"/>
<evidence type="ECO:0008006" key="4">
    <source>
        <dbReference type="Google" id="ProtNLM"/>
    </source>
</evidence>
<feature type="signal peptide" evidence="1">
    <location>
        <begin position="1"/>
        <end position="22"/>
    </location>
</feature>